<keyword evidence="4 6" id="KW-0472">Membrane</keyword>
<evidence type="ECO:0000256" key="5">
    <source>
        <dbReference type="SAM" id="MobiDB-lite"/>
    </source>
</evidence>
<dbReference type="PANTHER" id="PTHR15549">
    <property type="entry name" value="PAIRED IMMUNOGLOBULIN-LIKE TYPE 2 RECEPTOR"/>
    <property type="match status" value="1"/>
</dbReference>
<organism evidence="8 9">
    <name type="scientific">Myriangium duriaei CBS 260.36</name>
    <dbReference type="NCBI Taxonomy" id="1168546"/>
    <lineage>
        <taxon>Eukaryota</taxon>
        <taxon>Fungi</taxon>
        <taxon>Dikarya</taxon>
        <taxon>Ascomycota</taxon>
        <taxon>Pezizomycotina</taxon>
        <taxon>Dothideomycetes</taxon>
        <taxon>Dothideomycetidae</taxon>
        <taxon>Myriangiales</taxon>
        <taxon>Myriangiaceae</taxon>
        <taxon>Myriangium</taxon>
    </lineage>
</organism>
<keyword evidence="2 6" id="KW-0812">Transmembrane</keyword>
<dbReference type="GO" id="GO:0071944">
    <property type="term" value="C:cell periphery"/>
    <property type="evidence" value="ECO:0007669"/>
    <property type="project" value="UniProtKB-ARBA"/>
</dbReference>
<feature type="region of interest" description="Disordered" evidence="5">
    <location>
        <begin position="229"/>
        <end position="315"/>
    </location>
</feature>
<keyword evidence="7" id="KW-0732">Signal</keyword>
<name>A0A9P4MC40_9PEZI</name>
<dbReference type="EMBL" id="ML996095">
    <property type="protein sequence ID" value="KAF2147793.1"/>
    <property type="molecule type" value="Genomic_DNA"/>
</dbReference>
<evidence type="ECO:0000313" key="9">
    <source>
        <dbReference type="Proteomes" id="UP000799439"/>
    </source>
</evidence>
<gene>
    <name evidence="8" type="ORF">K461DRAFT_272472</name>
</gene>
<comment type="subcellular location">
    <subcellularLocation>
        <location evidence="1">Membrane</location>
        <topology evidence="1">Single-pass membrane protein</topology>
    </subcellularLocation>
</comment>
<protein>
    <recommendedName>
        <fullName evidence="10">Mid2 domain-containing protein</fullName>
    </recommendedName>
</protein>
<feature type="chain" id="PRO_5040234195" description="Mid2 domain-containing protein" evidence="7">
    <location>
        <begin position="16"/>
        <end position="315"/>
    </location>
</feature>
<reference evidence="8" key="1">
    <citation type="journal article" date="2020" name="Stud. Mycol.">
        <title>101 Dothideomycetes genomes: a test case for predicting lifestyles and emergence of pathogens.</title>
        <authorList>
            <person name="Haridas S."/>
            <person name="Albert R."/>
            <person name="Binder M."/>
            <person name="Bloem J."/>
            <person name="Labutti K."/>
            <person name="Salamov A."/>
            <person name="Andreopoulos B."/>
            <person name="Baker S."/>
            <person name="Barry K."/>
            <person name="Bills G."/>
            <person name="Bluhm B."/>
            <person name="Cannon C."/>
            <person name="Castanera R."/>
            <person name="Culley D."/>
            <person name="Daum C."/>
            <person name="Ezra D."/>
            <person name="Gonzalez J."/>
            <person name="Henrissat B."/>
            <person name="Kuo A."/>
            <person name="Liang C."/>
            <person name="Lipzen A."/>
            <person name="Lutzoni F."/>
            <person name="Magnuson J."/>
            <person name="Mondo S."/>
            <person name="Nolan M."/>
            <person name="Ohm R."/>
            <person name="Pangilinan J."/>
            <person name="Park H.-J."/>
            <person name="Ramirez L."/>
            <person name="Alfaro M."/>
            <person name="Sun H."/>
            <person name="Tritt A."/>
            <person name="Yoshinaga Y."/>
            <person name="Zwiers L.-H."/>
            <person name="Turgeon B."/>
            <person name="Goodwin S."/>
            <person name="Spatafora J."/>
            <person name="Crous P."/>
            <person name="Grigoriev I."/>
        </authorList>
    </citation>
    <scope>NUCLEOTIDE SEQUENCE</scope>
    <source>
        <strain evidence="8">CBS 260.36</strain>
    </source>
</reference>
<evidence type="ECO:0000256" key="1">
    <source>
        <dbReference type="ARBA" id="ARBA00004167"/>
    </source>
</evidence>
<evidence type="ECO:0008006" key="10">
    <source>
        <dbReference type="Google" id="ProtNLM"/>
    </source>
</evidence>
<evidence type="ECO:0000256" key="3">
    <source>
        <dbReference type="ARBA" id="ARBA00022989"/>
    </source>
</evidence>
<feature type="region of interest" description="Disordered" evidence="5">
    <location>
        <begin position="146"/>
        <end position="190"/>
    </location>
</feature>
<dbReference type="OrthoDB" id="10451807at2759"/>
<evidence type="ECO:0000256" key="4">
    <source>
        <dbReference type="ARBA" id="ARBA00023136"/>
    </source>
</evidence>
<dbReference type="PANTHER" id="PTHR15549:SF33">
    <property type="entry name" value="MEMBRANE PROTEIN WSC4, PUTATIVE (AFU_ORTHOLOGUE AFUA_5G09020)-RELATED"/>
    <property type="match status" value="1"/>
</dbReference>
<sequence>MQPLTLSLFVSLVAAQTIVQDSWIAPGLPDLSVTIYDGQEYQLTWDSTLQNWFGQYSPQSTVTNVTLWIAAVQLSYAHVVQQYIDVTRTKQITWKASLPANEFADEQNWSFRFAPSNYTSLTGNTALHNEVDSPQFLYKAATTSSSSATTSTTSSSSPTSPTNSQTTTSGGTAAASTGGAGTTSSSKSSSLSGGAIAGIVIGALAGIALIGALFFLLFRLRRKDADLKNEQRQQKLYQESSTYDPRTPSMGGHESIQPYYAAQPLESQPQHTYPPAQPVAPTHELAGNDALELDSEQVKPPGELSGAYEPYRSPK</sequence>
<dbReference type="Proteomes" id="UP000799439">
    <property type="component" value="Unassembled WGS sequence"/>
</dbReference>
<accession>A0A9P4MC40</accession>
<evidence type="ECO:0000256" key="6">
    <source>
        <dbReference type="SAM" id="Phobius"/>
    </source>
</evidence>
<dbReference type="GO" id="GO:0016020">
    <property type="term" value="C:membrane"/>
    <property type="evidence" value="ECO:0007669"/>
    <property type="project" value="UniProtKB-SubCell"/>
</dbReference>
<keyword evidence="9" id="KW-1185">Reference proteome</keyword>
<keyword evidence="3 6" id="KW-1133">Transmembrane helix</keyword>
<comment type="caution">
    <text evidence="8">The sequence shown here is derived from an EMBL/GenBank/DDBJ whole genome shotgun (WGS) entry which is preliminary data.</text>
</comment>
<evidence type="ECO:0000313" key="8">
    <source>
        <dbReference type="EMBL" id="KAF2147793.1"/>
    </source>
</evidence>
<feature type="transmembrane region" description="Helical" evidence="6">
    <location>
        <begin position="195"/>
        <end position="218"/>
    </location>
</feature>
<feature type="compositionally biased region" description="Polar residues" evidence="5">
    <location>
        <begin position="234"/>
        <end position="244"/>
    </location>
</feature>
<evidence type="ECO:0000256" key="7">
    <source>
        <dbReference type="SAM" id="SignalP"/>
    </source>
</evidence>
<dbReference type="AlphaFoldDB" id="A0A9P4MC40"/>
<evidence type="ECO:0000256" key="2">
    <source>
        <dbReference type="ARBA" id="ARBA00022692"/>
    </source>
</evidence>
<dbReference type="InterPro" id="IPR051694">
    <property type="entry name" value="Immunoregulatory_rcpt-like"/>
</dbReference>
<feature type="signal peptide" evidence="7">
    <location>
        <begin position="1"/>
        <end position="15"/>
    </location>
</feature>
<proteinExistence type="predicted"/>